<accession>A0AAT9GBX0</accession>
<gene>
    <name evidence="1" type="ORF">DMENIID0003_03940</name>
</gene>
<protein>
    <submittedName>
        <fullName evidence="1">Uncharacterized protein</fullName>
    </submittedName>
</protein>
<proteinExistence type="predicted"/>
<dbReference type="EMBL" id="AP029172">
    <property type="protein sequence ID" value="BFD47320.1"/>
    <property type="molecule type" value="Genomic_DNA"/>
</dbReference>
<evidence type="ECO:0000313" key="1">
    <source>
        <dbReference type="EMBL" id="BFD47320.1"/>
    </source>
</evidence>
<organism evidence="1">
    <name type="scientific">Wolbachia endosymbiont of Sergentomyia squamirostris</name>
    <dbReference type="NCBI Taxonomy" id="3113640"/>
    <lineage>
        <taxon>Bacteria</taxon>
        <taxon>Pseudomonadati</taxon>
        <taxon>Pseudomonadota</taxon>
        <taxon>Alphaproteobacteria</taxon>
        <taxon>Rickettsiales</taxon>
        <taxon>Anaplasmataceae</taxon>
        <taxon>Wolbachieae</taxon>
        <taxon>Wolbachia</taxon>
    </lineage>
</organism>
<sequence length="98" mass="11006">METENQKSTKGLIREAINKELQNIINSADKEQKMRHLENALILKLGLGVCDEIDGGELKNLVFAHDKLKSDNNLSRSQEMVDGIVDEYRGDFEGSGRC</sequence>
<reference evidence="1" key="1">
    <citation type="submission" date="2024-01" db="EMBL/GenBank/DDBJ databases">
        <title>Sequencing the genomes of a sandfly, Sergentomyia squamirostris, and its two endosymbionts.</title>
        <authorList>
            <person name="Itokawa K."/>
            <person name="Sanjoba C."/>
        </authorList>
    </citation>
    <scope>NUCLEOTIDE SEQUENCE</scope>
    <source>
        <strain evidence="1">WSSQ</strain>
    </source>
</reference>
<dbReference type="AlphaFoldDB" id="A0AAT9GBX0"/>
<name>A0AAT9GBX0_9RICK</name>